<proteinExistence type="predicted"/>
<evidence type="ECO:0000259" key="1">
    <source>
        <dbReference type="SMART" id="SM00966"/>
    </source>
</evidence>
<dbReference type="Proteomes" id="UP000050417">
    <property type="component" value="Unassembled WGS sequence"/>
</dbReference>
<gene>
    <name evidence="2" type="ORF">ADN00_02660</name>
</gene>
<dbReference type="NCBIfam" id="TIGR01439">
    <property type="entry name" value="lp_hng_hel_AbrB"/>
    <property type="match status" value="1"/>
</dbReference>
<evidence type="ECO:0000313" key="3">
    <source>
        <dbReference type="Proteomes" id="UP000050417"/>
    </source>
</evidence>
<dbReference type="EMBL" id="LGCL01000012">
    <property type="protein sequence ID" value="KPL79435.1"/>
    <property type="molecule type" value="Genomic_DNA"/>
</dbReference>
<protein>
    <recommendedName>
        <fullName evidence="1">SpoVT-AbrB domain-containing protein</fullName>
    </recommendedName>
</protein>
<organism evidence="2 3">
    <name type="scientific">Ornatilinea apprima</name>
    <dbReference type="NCBI Taxonomy" id="1134406"/>
    <lineage>
        <taxon>Bacteria</taxon>
        <taxon>Bacillati</taxon>
        <taxon>Chloroflexota</taxon>
        <taxon>Anaerolineae</taxon>
        <taxon>Anaerolineales</taxon>
        <taxon>Anaerolineaceae</taxon>
        <taxon>Ornatilinea</taxon>
    </lineage>
</organism>
<name>A0A0P6Y3E0_9CHLR</name>
<dbReference type="InterPro" id="IPR007159">
    <property type="entry name" value="SpoVT-AbrB_dom"/>
</dbReference>
<dbReference type="AlphaFoldDB" id="A0A0P6Y3E0"/>
<keyword evidence="3" id="KW-1185">Reference proteome</keyword>
<evidence type="ECO:0000313" key="2">
    <source>
        <dbReference type="EMBL" id="KPL79435.1"/>
    </source>
</evidence>
<dbReference type="RefSeq" id="WP_075061414.1">
    <property type="nucleotide sequence ID" value="NZ_LGCL01000012.1"/>
</dbReference>
<dbReference type="SMART" id="SM00966">
    <property type="entry name" value="SpoVT_AbrB"/>
    <property type="match status" value="1"/>
</dbReference>
<reference evidence="2 3" key="1">
    <citation type="submission" date="2015-07" db="EMBL/GenBank/DDBJ databases">
        <title>Genome sequence of Ornatilinea apprima DSM 23815.</title>
        <authorList>
            <person name="Hemp J."/>
            <person name="Ward L.M."/>
            <person name="Pace L.A."/>
            <person name="Fischer W.W."/>
        </authorList>
    </citation>
    <scope>NUCLEOTIDE SEQUENCE [LARGE SCALE GENOMIC DNA]</scope>
    <source>
        <strain evidence="2 3">P3M-1</strain>
    </source>
</reference>
<dbReference type="InterPro" id="IPR037914">
    <property type="entry name" value="SpoVT-AbrB_sf"/>
</dbReference>
<feature type="domain" description="SpoVT-AbrB" evidence="1">
    <location>
        <begin position="6"/>
        <end position="50"/>
    </location>
</feature>
<dbReference type="Pfam" id="PF04014">
    <property type="entry name" value="MazE_antitoxin"/>
    <property type="match status" value="1"/>
</dbReference>
<dbReference type="STRING" id="1134406.ADN00_02660"/>
<comment type="caution">
    <text evidence="2">The sequence shown here is derived from an EMBL/GenBank/DDBJ whole genome shotgun (WGS) entry which is preliminary data.</text>
</comment>
<dbReference type="GO" id="GO:0003677">
    <property type="term" value="F:DNA binding"/>
    <property type="evidence" value="ECO:0007669"/>
    <property type="project" value="InterPro"/>
</dbReference>
<dbReference type="SUPFAM" id="SSF89447">
    <property type="entry name" value="AbrB/MazE/MraZ-like"/>
    <property type="match status" value="1"/>
</dbReference>
<dbReference type="Gene3D" id="2.10.260.10">
    <property type="match status" value="1"/>
</dbReference>
<sequence length="69" mass="7739">MKKRPIIITATNAITIPKKVRNLLDLQPGDCLDYEVMANGSIILVRKECCDSPSLRPTCKLPCQAQKRK</sequence>
<dbReference type="OrthoDB" id="164153at2"/>
<accession>A0A0P6Y3E0</accession>